<name>A0ABN9PMQ3_9DINO</name>
<dbReference type="SUPFAM" id="SSF51735">
    <property type="entry name" value="NAD(P)-binding Rossmann-fold domains"/>
    <property type="match status" value="1"/>
</dbReference>
<feature type="region of interest" description="Disordered" evidence="5">
    <location>
        <begin position="160"/>
        <end position="190"/>
    </location>
</feature>
<evidence type="ECO:0000256" key="1">
    <source>
        <dbReference type="ARBA" id="ARBA00001937"/>
    </source>
</evidence>
<keyword evidence="8" id="KW-1185">Reference proteome</keyword>
<evidence type="ECO:0000256" key="2">
    <source>
        <dbReference type="ARBA" id="ARBA00009263"/>
    </source>
</evidence>
<feature type="region of interest" description="Disordered" evidence="5">
    <location>
        <begin position="84"/>
        <end position="103"/>
    </location>
</feature>
<evidence type="ECO:0000256" key="4">
    <source>
        <dbReference type="ARBA" id="ARBA00023239"/>
    </source>
</evidence>
<evidence type="ECO:0000313" key="8">
    <source>
        <dbReference type="Proteomes" id="UP001189429"/>
    </source>
</evidence>
<evidence type="ECO:0000259" key="6">
    <source>
        <dbReference type="Pfam" id="PF16363"/>
    </source>
</evidence>
<dbReference type="EC" id="4.2.1.47" evidence="3"/>
<dbReference type="InterPro" id="IPR016040">
    <property type="entry name" value="NAD(P)-bd_dom"/>
</dbReference>
<organism evidence="7 8">
    <name type="scientific">Prorocentrum cordatum</name>
    <dbReference type="NCBI Taxonomy" id="2364126"/>
    <lineage>
        <taxon>Eukaryota</taxon>
        <taxon>Sar</taxon>
        <taxon>Alveolata</taxon>
        <taxon>Dinophyceae</taxon>
        <taxon>Prorocentrales</taxon>
        <taxon>Prorocentraceae</taxon>
        <taxon>Prorocentrum</taxon>
    </lineage>
</organism>
<feature type="region of interest" description="Disordered" evidence="5">
    <location>
        <begin position="216"/>
        <end position="237"/>
    </location>
</feature>
<comment type="similarity">
    <text evidence="2">Belongs to the NAD(P)-dependent epimerase/dehydratase family. GDP-mannose 4,6-dehydratase subfamily.</text>
</comment>
<dbReference type="InterPro" id="IPR006368">
    <property type="entry name" value="GDP_Man_deHydtase"/>
</dbReference>
<evidence type="ECO:0000313" key="7">
    <source>
        <dbReference type="EMBL" id="CAK0794337.1"/>
    </source>
</evidence>
<comment type="caution">
    <text evidence="7">The sequence shown here is derived from an EMBL/GenBank/DDBJ whole genome shotgun (WGS) entry which is preliminary data.</text>
</comment>
<reference evidence="7" key="1">
    <citation type="submission" date="2023-10" db="EMBL/GenBank/DDBJ databases">
        <authorList>
            <person name="Chen Y."/>
            <person name="Shah S."/>
            <person name="Dougan E. K."/>
            <person name="Thang M."/>
            <person name="Chan C."/>
        </authorList>
    </citation>
    <scope>NUCLEOTIDE SEQUENCE [LARGE SCALE GENOMIC DNA]</scope>
</reference>
<keyword evidence="4" id="KW-0456">Lyase</keyword>
<dbReference type="Proteomes" id="UP001189429">
    <property type="component" value="Unassembled WGS sequence"/>
</dbReference>
<comment type="cofactor">
    <cofactor evidence="1">
        <name>NADP(+)</name>
        <dbReference type="ChEBI" id="CHEBI:58349"/>
    </cofactor>
</comment>
<dbReference type="InterPro" id="IPR036291">
    <property type="entry name" value="NAD(P)-bd_dom_sf"/>
</dbReference>
<feature type="compositionally biased region" description="Low complexity" evidence="5">
    <location>
        <begin position="222"/>
        <end position="231"/>
    </location>
</feature>
<dbReference type="Pfam" id="PF16363">
    <property type="entry name" value="GDP_Man_Dehyd"/>
    <property type="match status" value="1"/>
</dbReference>
<feature type="domain" description="NAD(P)-binding" evidence="6">
    <location>
        <begin position="458"/>
        <end position="599"/>
    </location>
</feature>
<proteinExistence type="inferred from homology"/>
<sequence>MFDTKTLQLCVLEAAPPHLSLGRPGKVMVIMPVLLVRMAAPFQGAAGASTRGGLSADDLEELDGALAELTGSTQHFETAEAALEKQSAEAQRLGQELGEGDDRHRPLARQLRATVASPCPAAPVGLSIRGILDGEAQDRAARGLGQGRRKASSIKRDAFIHARPKAGDAPAKVEVGSSGSREASALPSPASTYRAVEAASETRAWELTPTGALSEFADLGQTRPGPTLATRAPRRPREHIEASCLARALEFPGAPRAGPSARRGGVAAPSPYFNAELREPARLPGDAGAARRRAAQLESGVAARRRARAHPWEVRKYYQSWCTALFEDIGVNRCLRRARCDCAAKLSGPSKCVTLGKGALRAAACGAWRFARGEEVPPDVMATGGSISIDGSCAGRPTRELTRAALHEGDAAASECKMEQKSNASSLTPGILTCDCACLDGISRAGSSEPVPFAPAGTFVTKKVTHDVAMITAGKKQKLILGNIDSLRDWGHARDYVKGMWMFLQQEKAVDYVLATGKQYSVRDLVTLCFEMVEKPVEWRGEGLSEEGVCKATGQVKVQISPKYFRPTEVDTLLGDPTKAKKEVGWEPECSFKELVYEMMEYDLK</sequence>
<evidence type="ECO:0000256" key="5">
    <source>
        <dbReference type="SAM" id="MobiDB-lite"/>
    </source>
</evidence>
<dbReference type="PANTHER" id="PTHR43715">
    <property type="entry name" value="GDP-MANNOSE 4,6-DEHYDRATASE"/>
    <property type="match status" value="1"/>
</dbReference>
<dbReference type="Gene3D" id="3.40.50.720">
    <property type="entry name" value="NAD(P)-binding Rossmann-like Domain"/>
    <property type="match status" value="1"/>
</dbReference>
<dbReference type="EMBL" id="CAUYUJ010001126">
    <property type="protein sequence ID" value="CAK0794337.1"/>
    <property type="molecule type" value="Genomic_DNA"/>
</dbReference>
<protein>
    <recommendedName>
        <fullName evidence="3">GDP-mannose 4,6-dehydratase</fullName>
        <ecNumber evidence="3">4.2.1.47</ecNumber>
    </recommendedName>
</protein>
<feature type="non-terminal residue" evidence="7">
    <location>
        <position position="605"/>
    </location>
</feature>
<dbReference type="Gene3D" id="3.90.25.10">
    <property type="entry name" value="UDP-galactose 4-epimerase, domain 1"/>
    <property type="match status" value="1"/>
</dbReference>
<dbReference type="PANTHER" id="PTHR43715:SF1">
    <property type="entry name" value="GDP-MANNOSE 4,6 DEHYDRATASE"/>
    <property type="match status" value="1"/>
</dbReference>
<accession>A0ABN9PMQ3</accession>
<evidence type="ECO:0000256" key="3">
    <source>
        <dbReference type="ARBA" id="ARBA00011989"/>
    </source>
</evidence>
<gene>
    <name evidence="7" type="ORF">PCOR1329_LOCUS4382</name>
</gene>